<dbReference type="AlphaFoldDB" id="A0AAV3B992"/>
<keyword evidence="2" id="KW-1185">Reference proteome</keyword>
<dbReference type="EMBL" id="DYDO01000001">
    <property type="protein sequence ID" value="DBA32617.1"/>
    <property type="molecule type" value="Genomic_DNA"/>
</dbReference>
<dbReference type="Proteomes" id="UP001181693">
    <property type="component" value="Unassembled WGS sequence"/>
</dbReference>
<reference evidence="1" key="1">
    <citation type="thesis" date="2020" institute="ProQuest LLC" country="789 East Eisenhower Parkway, Ann Arbor, MI, USA">
        <title>Comparative Genomics and Chromosome Evolution.</title>
        <authorList>
            <person name="Mudd A.B."/>
        </authorList>
    </citation>
    <scope>NUCLEOTIDE SEQUENCE</scope>
    <source>
        <strain evidence="1">1538</strain>
        <tissue evidence="1">Blood</tissue>
    </source>
</reference>
<name>A0AAV3B992_PYXAD</name>
<sequence>MGSTARNWRKHINFFFHFSCKSLRNGLITIIYLFQVHFSLESEMKNFYFGTVYIYMQFSSGSFRKPCHVKDVLNSIVTVLEP</sequence>
<proteinExistence type="predicted"/>
<gene>
    <name evidence="1" type="ORF">GDO54_000394</name>
</gene>
<protein>
    <submittedName>
        <fullName evidence="1">Uncharacterized protein</fullName>
    </submittedName>
</protein>
<comment type="caution">
    <text evidence="1">The sequence shown here is derived from an EMBL/GenBank/DDBJ whole genome shotgun (WGS) entry which is preliminary data.</text>
</comment>
<evidence type="ECO:0000313" key="1">
    <source>
        <dbReference type="EMBL" id="DBA32617.1"/>
    </source>
</evidence>
<organism evidence="1 2">
    <name type="scientific">Pyxicephalus adspersus</name>
    <name type="common">African bullfrog</name>
    <dbReference type="NCBI Taxonomy" id="30357"/>
    <lineage>
        <taxon>Eukaryota</taxon>
        <taxon>Metazoa</taxon>
        <taxon>Chordata</taxon>
        <taxon>Craniata</taxon>
        <taxon>Vertebrata</taxon>
        <taxon>Euteleostomi</taxon>
        <taxon>Amphibia</taxon>
        <taxon>Batrachia</taxon>
        <taxon>Anura</taxon>
        <taxon>Neobatrachia</taxon>
        <taxon>Ranoidea</taxon>
        <taxon>Pyxicephalidae</taxon>
        <taxon>Pyxicephalinae</taxon>
        <taxon>Pyxicephalus</taxon>
    </lineage>
</organism>
<evidence type="ECO:0000313" key="2">
    <source>
        <dbReference type="Proteomes" id="UP001181693"/>
    </source>
</evidence>
<accession>A0AAV3B992</accession>